<name>A0A2S5ZV99_9NOCA</name>
<dbReference type="EMBL" id="PSZD01000043">
    <property type="protein sequence ID" value="PPJ19602.1"/>
    <property type="molecule type" value="Genomic_DNA"/>
</dbReference>
<protein>
    <submittedName>
        <fullName evidence="1">Uncharacterized protein</fullName>
    </submittedName>
</protein>
<dbReference type="Proteomes" id="UP000238356">
    <property type="component" value="Unassembled WGS sequence"/>
</dbReference>
<comment type="caution">
    <text evidence="1">The sequence shown here is derived from an EMBL/GenBank/DDBJ whole genome shotgun (WGS) entry which is preliminary data.</text>
</comment>
<gene>
    <name evidence="1" type="ORF">C5F51_35135</name>
</gene>
<dbReference type="AlphaFoldDB" id="A0A2S5ZV99"/>
<proteinExistence type="predicted"/>
<organism evidence="1 2">
    <name type="scientific">Nocardia nova</name>
    <dbReference type="NCBI Taxonomy" id="37330"/>
    <lineage>
        <taxon>Bacteria</taxon>
        <taxon>Bacillati</taxon>
        <taxon>Actinomycetota</taxon>
        <taxon>Actinomycetes</taxon>
        <taxon>Mycobacteriales</taxon>
        <taxon>Nocardiaceae</taxon>
        <taxon>Nocardia</taxon>
    </lineage>
</organism>
<keyword evidence="2" id="KW-1185">Reference proteome</keyword>
<sequence>MADDSGWTDHESMKFLRDSFQWSDWPTLPPIRERYIFAHLTQGFVPNESILKHPEEHSTQEIAETLTWLDESYQVEPLVDVVTREKWVFE</sequence>
<reference evidence="1 2" key="1">
    <citation type="submission" date="2018-02" db="EMBL/GenBank/DDBJ databases">
        <title>8 Nocardia nova and 1 Nocardia cyriacigeorgica strain used for evolution to TMP-SMX.</title>
        <authorList>
            <person name="Mehta H."/>
            <person name="Weng J."/>
            <person name="Shamoo Y."/>
        </authorList>
    </citation>
    <scope>NUCLEOTIDE SEQUENCE [LARGE SCALE GENOMIC DNA]</scope>
    <source>
        <strain evidence="1 2">BAA2227</strain>
    </source>
</reference>
<evidence type="ECO:0000313" key="1">
    <source>
        <dbReference type="EMBL" id="PPJ19602.1"/>
    </source>
</evidence>
<accession>A0A2S5ZV99</accession>
<evidence type="ECO:0000313" key="2">
    <source>
        <dbReference type="Proteomes" id="UP000238356"/>
    </source>
</evidence>